<gene>
    <name evidence="4" type="ORF">WN944_007509</name>
</gene>
<dbReference type="Proteomes" id="UP001428341">
    <property type="component" value="Unassembled WGS sequence"/>
</dbReference>
<dbReference type="SUPFAM" id="SSF49764">
    <property type="entry name" value="HSP20-like chaperones"/>
    <property type="match status" value="1"/>
</dbReference>
<protein>
    <recommendedName>
        <fullName evidence="3">SHSP domain-containing protein</fullName>
    </recommendedName>
</protein>
<organism evidence="4 5">
    <name type="scientific">Citrus x changshan-huyou</name>
    <dbReference type="NCBI Taxonomy" id="2935761"/>
    <lineage>
        <taxon>Eukaryota</taxon>
        <taxon>Viridiplantae</taxon>
        <taxon>Streptophyta</taxon>
        <taxon>Embryophyta</taxon>
        <taxon>Tracheophyta</taxon>
        <taxon>Spermatophyta</taxon>
        <taxon>Magnoliopsida</taxon>
        <taxon>eudicotyledons</taxon>
        <taxon>Gunneridae</taxon>
        <taxon>Pentapetalae</taxon>
        <taxon>rosids</taxon>
        <taxon>malvids</taxon>
        <taxon>Sapindales</taxon>
        <taxon>Rutaceae</taxon>
        <taxon>Aurantioideae</taxon>
        <taxon>Citrus</taxon>
    </lineage>
</organism>
<dbReference type="PROSITE" id="PS01031">
    <property type="entry name" value="SHSP"/>
    <property type="match status" value="1"/>
</dbReference>
<feature type="region of interest" description="Disordered" evidence="2">
    <location>
        <begin position="34"/>
        <end position="87"/>
    </location>
</feature>
<reference evidence="4 5" key="1">
    <citation type="submission" date="2024-05" db="EMBL/GenBank/DDBJ databases">
        <title>Haplotype-resolved chromosome-level genome assembly of Huyou (Citrus changshanensis).</title>
        <authorList>
            <person name="Miao C."/>
            <person name="Chen W."/>
            <person name="Wu Y."/>
            <person name="Wang L."/>
            <person name="Zhao S."/>
            <person name="Grierson D."/>
            <person name="Xu C."/>
            <person name="Chen K."/>
        </authorList>
    </citation>
    <scope>NUCLEOTIDE SEQUENCE [LARGE SCALE GENOMIC DNA]</scope>
    <source>
        <strain evidence="4">01-14</strain>
        <tissue evidence="4">Leaf</tissue>
    </source>
</reference>
<dbReference type="Gene3D" id="2.60.40.790">
    <property type="match status" value="1"/>
</dbReference>
<evidence type="ECO:0000256" key="1">
    <source>
        <dbReference type="PROSITE-ProRule" id="PRU00285"/>
    </source>
</evidence>
<name>A0AAP0QUZ0_9ROSI</name>
<accession>A0AAP0QUZ0</accession>
<evidence type="ECO:0000313" key="4">
    <source>
        <dbReference type="EMBL" id="KAK9215504.1"/>
    </source>
</evidence>
<dbReference type="CDD" id="cd06464">
    <property type="entry name" value="ACD_sHsps-like"/>
    <property type="match status" value="1"/>
</dbReference>
<dbReference type="InterPro" id="IPR008978">
    <property type="entry name" value="HSP20-like_chaperone"/>
</dbReference>
<feature type="domain" description="SHSP" evidence="3">
    <location>
        <begin position="137"/>
        <end position="254"/>
    </location>
</feature>
<dbReference type="InterPro" id="IPR002068">
    <property type="entry name" value="A-crystallin/Hsp20_dom"/>
</dbReference>
<sequence length="254" mass="27560">MDSPSKFMVAPDTPMLESSEAARFLILEEGSLHDVPVKEAESNGESPLVLPSQTSQRKRHLDDAEASEEHNLHKVTPLNSRLPPLDSIPSESAPVSNYTRYLEGHEPALLFLPSRPTKQVWAEITAATKTGFSVTGSAATGKVGPVVGLVDIGECEDSYMFRVALPGVKRDDGDFSCEVDPMGKVLIKGVTTTGEKSVYKYSQVFEMQTQNLCPPGHFSISFQLPGPVNPEQFSGNFGIDGILEGIVMKQKHTS</sequence>
<dbReference type="EMBL" id="JBCGBO010000003">
    <property type="protein sequence ID" value="KAK9215504.1"/>
    <property type="molecule type" value="Genomic_DNA"/>
</dbReference>
<evidence type="ECO:0000313" key="5">
    <source>
        <dbReference type="Proteomes" id="UP001428341"/>
    </source>
</evidence>
<dbReference type="AlphaFoldDB" id="A0AAP0QUZ0"/>
<feature type="compositionally biased region" description="Basic and acidic residues" evidence="2">
    <location>
        <begin position="60"/>
        <end position="72"/>
    </location>
</feature>
<comment type="caution">
    <text evidence="4">The sequence shown here is derived from an EMBL/GenBank/DDBJ whole genome shotgun (WGS) entry which is preliminary data.</text>
</comment>
<dbReference type="InterPro" id="IPR039321">
    <property type="entry name" value="IDM2/3-like"/>
</dbReference>
<dbReference type="PANTHER" id="PTHR34661">
    <property type="entry name" value="INCREASED DNA METHYLATION 3"/>
    <property type="match status" value="1"/>
</dbReference>
<dbReference type="PANTHER" id="PTHR34661:SF3">
    <property type="entry name" value="INCREASED DNA METHYLATION 2"/>
    <property type="match status" value="1"/>
</dbReference>
<dbReference type="GO" id="GO:0005634">
    <property type="term" value="C:nucleus"/>
    <property type="evidence" value="ECO:0007669"/>
    <property type="project" value="TreeGrafter"/>
</dbReference>
<keyword evidence="5" id="KW-1185">Reference proteome</keyword>
<comment type="similarity">
    <text evidence="1">Belongs to the small heat shock protein (HSP20) family.</text>
</comment>
<evidence type="ECO:0000256" key="2">
    <source>
        <dbReference type="SAM" id="MobiDB-lite"/>
    </source>
</evidence>
<dbReference type="FunFam" id="2.60.40.790:FF:000049">
    <property type="entry name" value="Increased DNA methylation 3"/>
    <property type="match status" value="1"/>
</dbReference>
<proteinExistence type="inferred from homology"/>
<evidence type="ECO:0000259" key="3">
    <source>
        <dbReference type="PROSITE" id="PS01031"/>
    </source>
</evidence>